<dbReference type="AlphaFoldDB" id="B0T5L2"/>
<evidence type="ECO:0008006" key="2">
    <source>
        <dbReference type="Google" id="ProtNLM"/>
    </source>
</evidence>
<accession>B0T5L2</accession>
<dbReference type="STRING" id="366602.Caul_0433"/>
<dbReference type="OrthoDB" id="8455264at2"/>
<evidence type="ECO:0000313" key="1">
    <source>
        <dbReference type="EMBL" id="ABZ69570.1"/>
    </source>
</evidence>
<dbReference type="HOGENOM" id="CLU_152421_0_0_5"/>
<reference evidence="1" key="1">
    <citation type="submission" date="2008-01" db="EMBL/GenBank/DDBJ databases">
        <title>Complete sequence of chromosome of Caulobacter sp. K31.</title>
        <authorList>
            <consortium name="US DOE Joint Genome Institute"/>
            <person name="Copeland A."/>
            <person name="Lucas S."/>
            <person name="Lapidus A."/>
            <person name="Barry K."/>
            <person name="Glavina del Rio T."/>
            <person name="Dalin E."/>
            <person name="Tice H."/>
            <person name="Pitluck S."/>
            <person name="Bruce D."/>
            <person name="Goodwin L."/>
            <person name="Thompson L.S."/>
            <person name="Brettin T."/>
            <person name="Detter J.C."/>
            <person name="Han C."/>
            <person name="Schmutz J."/>
            <person name="Larimer F."/>
            <person name="Land M."/>
            <person name="Hauser L."/>
            <person name="Kyrpides N."/>
            <person name="Kim E."/>
            <person name="Stephens C."/>
            <person name="Richardson P."/>
        </authorList>
    </citation>
    <scope>NUCLEOTIDE SEQUENCE [LARGE SCALE GENOMIC DNA]</scope>
    <source>
        <strain evidence="1">K31</strain>
    </source>
</reference>
<dbReference type="eggNOG" id="ENOG5032R7A">
    <property type="taxonomic scope" value="Bacteria"/>
</dbReference>
<protein>
    <recommendedName>
        <fullName evidence="2">SCP2 domain-containing protein</fullName>
    </recommendedName>
</protein>
<proteinExistence type="predicted"/>
<dbReference type="KEGG" id="cak:Caul_0433"/>
<gene>
    <name evidence="1" type="ordered locus">Caul_0433</name>
</gene>
<sequence>MKMGAKLRQGTTAWFEMVGTLMSEVAARSGLSPDLNVSLVERYTDGIELSDGLVQGIRFDILGGKPSFRVGARRDERADVTVEITAAAARALNALLSADPNYPAARDNFLSTGEMRVDGDPSRLGGWLDAVHDPIVARTS</sequence>
<dbReference type="EMBL" id="CP000927">
    <property type="protein sequence ID" value="ABZ69570.1"/>
    <property type="molecule type" value="Genomic_DNA"/>
</dbReference>
<name>B0T5L2_CAUSK</name>
<organism evidence="1">
    <name type="scientific">Caulobacter sp. (strain K31)</name>
    <dbReference type="NCBI Taxonomy" id="366602"/>
    <lineage>
        <taxon>Bacteria</taxon>
        <taxon>Pseudomonadati</taxon>
        <taxon>Pseudomonadota</taxon>
        <taxon>Alphaproteobacteria</taxon>
        <taxon>Caulobacterales</taxon>
        <taxon>Caulobacteraceae</taxon>
        <taxon>Caulobacter</taxon>
    </lineage>
</organism>